<dbReference type="CDD" id="cd09272">
    <property type="entry name" value="RNase_HI_RT_Ty1"/>
    <property type="match status" value="1"/>
</dbReference>
<keyword evidence="2" id="KW-1185">Reference proteome</keyword>
<accession>A0A5B6WPP8</accession>
<proteinExistence type="predicted"/>
<evidence type="ECO:0000313" key="2">
    <source>
        <dbReference type="Proteomes" id="UP000325315"/>
    </source>
</evidence>
<sequence>MQLIHIYKNYVISCASTTFTPQFYGEECDLEKQETCGSKKQCKGKVKSSSSNNFSKHVVKRLLSELKVNSKKPIKMLFDNQATINVARNLVHHDQTKHIEIDQHFIYEKIENSIEQLMYLSSRFQTINILTKVLPRINFEDLCHRLCKCHRSQVKDRDKYAQSILWKSID</sequence>
<comment type="caution">
    <text evidence="1">The sequence shown here is derived from an EMBL/GenBank/DDBJ whole genome shotgun (WGS) entry which is preliminary data.</text>
</comment>
<dbReference type="Proteomes" id="UP000325315">
    <property type="component" value="Unassembled WGS sequence"/>
</dbReference>
<protein>
    <submittedName>
        <fullName evidence="1">Kinesin-related protein 11</fullName>
    </submittedName>
</protein>
<name>A0A5B6WPP8_9ROSI</name>
<organism evidence="1 2">
    <name type="scientific">Gossypium australe</name>
    <dbReference type="NCBI Taxonomy" id="47621"/>
    <lineage>
        <taxon>Eukaryota</taxon>
        <taxon>Viridiplantae</taxon>
        <taxon>Streptophyta</taxon>
        <taxon>Embryophyta</taxon>
        <taxon>Tracheophyta</taxon>
        <taxon>Spermatophyta</taxon>
        <taxon>Magnoliopsida</taxon>
        <taxon>eudicotyledons</taxon>
        <taxon>Gunneridae</taxon>
        <taxon>Pentapetalae</taxon>
        <taxon>rosids</taxon>
        <taxon>malvids</taxon>
        <taxon>Malvales</taxon>
        <taxon>Malvaceae</taxon>
        <taxon>Malvoideae</taxon>
        <taxon>Gossypium</taxon>
    </lineage>
</organism>
<gene>
    <name evidence="1" type="ORF">EPI10_005922</name>
</gene>
<evidence type="ECO:0000313" key="1">
    <source>
        <dbReference type="EMBL" id="KAA3483780.1"/>
    </source>
</evidence>
<dbReference type="PANTHER" id="PTHR11439:SF463">
    <property type="entry name" value="REVERSE TRANSCRIPTASE TY1_COPIA-TYPE DOMAIN-CONTAINING PROTEIN"/>
    <property type="match status" value="1"/>
</dbReference>
<dbReference type="PANTHER" id="PTHR11439">
    <property type="entry name" value="GAG-POL-RELATED RETROTRANSPOSON"/>
    <property type="match status" value="1"/>
</dbReference>
<dbReference type="OrthoDB" id="850529at2759"/>
<dbReference type="AlphaFoldDB" id="A0A5B6WPP8"/>
<reference evidence="1" key="1">
    <citation type="submission" date="2019-08" db="EMBL/GenBank/DDBJ databases">
        <authorList>
            <person name="Liu F."/>
        </authorList>
    </citation>
    <scope>NUCLEOTIDE SEQUENCE [LARGE SCALE GENOMIC DNA]</scope>
    <source>
        <strain evidence="1">PA1801</strain>
        <tissue evidence="1">Leaf</tissue>
    </source>
</reference>
<dbReference type="EMBL" id="SMMG02000002">
    <property type="protein sequence ID" value="KAA3483780.1"/>
    <property type="molecule type" value="Genomic_DNA"/>
</dbReference>